<evidence type="ECO:0000256" key="2">
    <source>
        <dbReference type="ARBA" id="ARBA00008821"/>
    </source>
</evidence>
<keyword evidence="9" id="KW-1185">Reference proteome</keyword>
<evidence type="ECO:0000256" key="4">
    <source>
        <dbReference type="ARBA" id="ARBA00022692"/>
    </source>
</evidence>
<feature type="transmembrane region" description="Helical" evidence="7">
    <location>
        <begin position="381"/>
        <end position="413"/>
    </location>
</feature>
<dbReference type="Proteomes" id="UP000036406">
    <property type="component" value="Chromosome"/>
</dbReference>
<evidence type="ECO:0000256" key="5">
    <source>
        <dbReference type="ARBA" id="ARBA00022989"/>
    </source>
</evidence>
<dbReference type="InterPro" id="IPR006043">
    <property type="entry name" value="NCS2"/>
</dbReference>
<sequence length="433" mass="45373">MSQHPNESVNDANQEPVDESFHEPVWKQALAGSQMLLVAFGALVLMPLITGMDPNVALFTAGLGTIIFHIVTGGQIPIFLASSFAFIAPVIASKGKFGMEETMGGLMAAGILYIILSALVKVRGTGFITRLLPPVVIGPVIMVIGLGLAPVAVHMASGRTGDGSVQLITENTALWIAMISLVCTVGASVWAKGIFRLIPILFGVLVGYGLSAILGLVDTTPVQQAPWLAIPNFTAPQFSWGAILFMIPVAIAPAIEHIGDVLAIGNVTRKNYLDKPGLHRTLLGDGLATSVASLLGGPPNTTYSEVTGAVMLTRNFNPKIMWWAAIIAIVLAFVGKFGAVLQTIPVPVMGGILCLLFGSIAVVGMSTLIRHQVDLGLPRNLVIVGITLVFGIGGMVLGHLAGIALCAIVAVALNLILPGSREAWGKTIYEKKD</sequence>
<gene>
    <name evidence="8" type="ORF">ABA45_05250</name>
</gene>
<feature type="transmembrane region" description="Helical" evidence="7">
    <location>
        <begin position="132"/>
        <end position="153"/>
    </location>
</feature>
<dbReference type="GO" id="GO:0005886">
    <property type="term" value="C:plasma membrane"/>
    <property type="evidence" value="ECO:0007669"/>
    <property type="project" value="UniProtKB-ARBA"/>
</dbReference>
<accession>A0A0H4I249</accession>
<dbReference type="InterPro" id="IPR006042">
    <property type="entry name" value="Xan_ur_permease"/>
</dbReference>
<feature type="transmembrane region" description="Helical" evidence="7">
    <location>
        <begin position="237"/>
        <end position="255"/>
    </location>
</feature>
<organism evidence="8 9">
    <name type="scientific">Marinobacter psychrophilus</name>
    <dbReference type="NCBI Taxonomy" id="330734"/>
    <lineage>
        <taxon>Bacteria</taxon>
        <taxon>Pseudomonadati</taxon>
        <taxon>Pseudomonadota</taxon>
        <taxon>Gammaproteobacteria</taxon>
        <taxon>Pseudomonadales</taxon>
        <taxon>Marinobacteraceae</taxon>
        <taxon>Marinobacter</taxon>
    </lineage>
</organism>
<dbReference type="NCBIfam" id="TIGR00801">
    <property type="entry name" value="ncs2"/>
    <property type="match status" value="1"/>
</dbReference>
<feature type="transmembrane region" description="Helical" evidence="7">
    <location>
        <begin position="29"/>
        <end position="49"/>
    </location>
</feature>
<feature type="transmembrane region" description="Helical" evidence="7">
    <location>
        <begin position="198"/>
        <end position="217"/>
    </location>
</feature>
<comment type="similarity">
    <text evidence="2">Belongs to the nucleobase:cation symporter-2 (NCS2) (TC 2.A.40) family.</text>
</comment>
<keyword evidence="3" id="KW-0813">Transport</keyword>
<dbReference type="PANTHER" id="PTHR11119">
    <property type="entry name" value="XANTHINE-URACIL / VITAMIN C PERMEASE FAMILY MEMBER"/>
    <property type="match status" value="1"/>
</dbReference>
<dbReference type="GO" id="GO:0015205">
    <property type="term" value="F:nucleobase transmembrane transporter activity"/>
    <property type="evidence" value="ECO:0007669"/>
    <property type="project" value="UniProtKB-ARBA"/>
</dbReference>
<proteinExistence type="inferred from homology"/>
<dbReference type="Pfam" id="PF00860">
    <property type="entry name" value="Xan_ur_permease"/>
    <property type="match status" value="1"/>
</dbReference>
<reference evidence="8 9" key="1">
    <citation type="submission" date="2015-05" db="EMBL/GenBank/DDBJ databases">
        <title>Complete genome of Marinobacter psychrophilus strain 20041T isolated from sea-ice of the Canadian Basin.</title>
        <authorList>
            <person name="Song L."/>
            <person name="Ren L."/>
            <person name="Yu Y."/>
            <person name="Wang X."/>
        </authorList>
    </citation>
    <scope>NUCLEOTIDE SEQUENCE [LARGE SCALE GENOMIC DNA]</scope>
    <source>
        <strain evidence="8 9">20041</strain>
    </source>
</reference>
<evidence type="ECO:0000313" key="8">
    <source>
        <dbReference type="EMBL" id="AKO51898.1"/>
    </source>
</evidence>
<dbReference type="KEGG" id="mpq:ABA45_05250"/>
<dbReference type="PROSITE" id="PS01116">
    <property type="entry name" value="XANTH_URACIL_PERMASE"/>
    <property type="match status" value="1"/>
</dbReference>
<dbReference type="PATRIC" id="fig|330734.3.peg.1111"/>
<keyword evidence="5 7" id="KW-1133">Transmembrane helix</keyword>
<feature type="transmembrane region" description="Helical" evidence="7">
    <location>
        <begin position="173"/>
        <end position="191"/>
    </location>
</feature>
<evidence type="ECO:0000256" key="3">
    <source>
        <dbReference type="ARBA" id="ARBA00022448"/>
    </source>
</evidence>
<keyword evidence="4 7" id="KW-0812">Transmembrane</keyword>
<feature type="transmembrane region" description="Helical" evidence="7">
    <location>
        <begin position="348"/>
        <end position="369"/>
    </location>
</feature>
<name>A0A0H4I249_9GAMM</name>
<evidence type="ECO:0000256" key="7">
    <source>
        <dbReference type="SAM" id="Phobius"/>
    </source>
</evidence>
<evidence type="ECO:0000256" key="6">
    <source>
        <dbReference type="ARBA" id="ARBA00023136"/>
    </source>
</evidence>
<dbReference type="RefSeq" id="WP_048384601.1">
    <property type="nucleotide sequence ID" value="NZ_CP011494.1"/>
</dbReference>
<dbReference type="EMBL" id="CP011494">
    <property type="protein sequence ID" value="AKO51898.1"/>
    <property type="molecule type" value="Genomic_DNA"/>
</dbReference>
<comment type="subcellular location">
    <subcellularLocation>
        <location evidence="1">Membrane</location>
        <topology evidence="1">Multi-pass membrane protein</topology>
    </subcellularLocation>
</comment>
<evidence type="ECO:0000256" key="1">
    <source>
        <dbReference type="ARBA" id="ARBA00004141"/>
    </source>
</evidence>
<protein>
    <submittedName>
        <fullName evidence="8">Uracil transporter</fullName>
    </submittedName>
</protein>
<evidence type="ECO:0000313" key="9">
    <source>
        <dbReference type="Proteomes" id="UP000036406"/>
    </source>
</evidence>
<feature type="transmembrane region" description="Helical" evidence="7">
    <location>
        <begin position="320"/>
        <end position="342"/>
    </location>
</feature>
<dbReference type="AlphaFoldDB" id="A0A0H4I249"/>
<keyword evidence="6 7" id="KW-0472">Membrane</keyword>
<feature type="transmembrane region" description="Helical" evidence="7">
    <location>
        <begin position="103"/>
        <end position="120"/>
    </location>
</feature>
<feature type="transmembrane region" description="Helical" evidence="7">
    <location>
        <begin position="61"/>
        <end position="91"/>
    </location>
</feature>
<dbReference type="STRING" id="330734.ABA45_05250"/>